<keyword evidence="3" id="KW-1185">Reference proteome</keyword>
<dbReference type="OrthoDB" id="5495375at2"/>
<name>A0A2T0ZQH1_9ACTN</name>
<organism evidence="2 3">
    <name type="scientific">Antricoccus suffuscus</name>
    <dbReference type="NCBI Taxonomy" id="1629062"/>
    <lineage>
        <taxon>Bacteria</taxon>
        <taxon>Bacillati</taxon>
        <taxon>Actinomycetota</taxon>
        <taxon>Actinomycetes</taxon>
        <taxon>Geodermatophilales</taxon>
        <taxon>Antricoccaceae</taxon>
        <taxon>Antricoccus</taxon>
    </lineage>
</organism>
<dbReference type="InterPro" id="IPR029058">
    <property type="entry name" value="AB_hydrolase_fold"/>
</dbReference>
<proteinExistence type="predicted"/>
<dbReference type="Gene3D" id="3.40.50.1820">
    <property type="entry name" value="alpha/beta hydrolase"/>
    <property type="match status" value="1"/>
</dbReference>
<dbReference type="Pfam" id="PF00561">
    <property type="entry name" value="Abhydrolase_1"/>
    <property type="match status" value="1"/>
</dbReference>
<evidence type="ECO:0000313" key="3">
    <source>
        <dbReference type="Proteomes" id="UP000237752"/>
    </source>
</evidence>
<dbReference type="PANTHER" id="PTHR46438">
    <property type="entry name" value="ALPHA/BETA-HYDROLASES SUPERFAMILY PROTEIN"/>
    <property type="match status" value="1"/>
</dbReference>
<feature type="domain" description="AB hydrolase-1" evidence="1">
    <location>
        <begin position="63"/>
        <end position="308"/>
    </location>
</feature>
<dbReference type="RefSeq" id="WP_106350568.1">
    <property type="nucleotide sequence ID" value="NZ_PVUE01000020.1"/>
</dbReference>
<comment type="caution">
    <text evidence="2">The sequence shown here is derived from an EMBL/GenBank/DDBJ whole genome shotgun (WGS) entry which is preliminary data.</text>
</comment>
<dbReference type="SUPFAM" id="SSF53474">
    <property type="entry name" value="alpha/beta-Hydrolases"/>
    <property type="match status" value="1"/>
</dbReference>
<protein>
    <submittedName>
        <fullName evidence="2">Pimeloyl-ACP methyl ester carboxylesterase</fullName>
    </submittedName>
</protein>
<dbReference type="EMBL" id="PVUE01000020">
    <property type="protein sequence ID" value="PRZ38557.1"/>
    <property type="molecule type" value="Genomic_DNA"/>
</dbReference>
<dbReference type="PRINTS" id="PR00412">
    <property type="entry name" value="EPOXHYDRLASE"/>
</dbReference>
<dbReference type="InterPro" id="IPR000639">
    <property type="entry name" value="Epox_hydrolase-like"/>
</dbReference>
<evidence type="ECO:0000313" key="2">
    <source>
        <dbReference type="EMBL" id="PRZ38557.1"/>
    </source>
</evidence>
<dbReference type="AlphaFoldDB" id="A0A2T0ZQH1"/>
<gene>
    <name evidence="2" type="ORF">CLV47_12024</name>
</gene>
<dbReference type="Proteomes" id="UP000237752">
    <property type="component" value="Unassembled WGS sequence"/>
</dbReference>
<accession>A0A2T0ZQH1</accession>
<dbReference type="InterPro" id="IPR000073">
    <property type="entry name" value="AB_hydrolase_1"/>
</dbReference>
<evidence type="ECO:0000259" key="1">
    <source>
        <dbReference type="Pfam" id="PF00561"/>
    </source>
</evidence>
<sequence length="324" mass="35065">MSVSVPIARASSYDGEIVDPMSRRAPWPGAYRDITAPTAKGPRTIRLNFRETPGPDDLGRAFFVHGLGGSSTNFTEVATAMSGFMRGTSIDLPGYGVSDPAPGGDYSIDTQAAYVIASIEATGDGPVHLVGNSMGGLISVYVAARRPDLVRTLTLVSPAMPTYRYESGADPRMLLLAIPGLGSILQRQLALGDPHDRAWMSTQLCFEDPDRAPGFRVDQIASEVALRQRYPWSMHAFTESLRAIAATVVRRAGRTPWRLAAQITAPTLVVWGDRDKLVPARLAERCARTVQDGRLLMLSGVGHTAQLEMPEEAARAMLEMMIAR</sequence>
<dbReference type="GO" id="GO:0003824">
    <property type="term" value="F:catalytic activity"/>
    <property type="evidence" value="ECO:0007669"/>
    <property type="project" value="InterPro"/>
</dbReference>
<dbReference type="PANTHER" id="PTHR46438:SF11">
    <property type="entry name" value="LIPASE-RELATED"/>
    <property type="match status" value="1"/>
</dbReference>
<dbReference type="PRINTS" id="PR00111">
    <property type="entry name" value="ABHYDROLASE"/>
</dbReference>
<reference evidence="2 3" key="1">
    <citation type="submission" date="2018-03" db="EMBL/GenBank/DDBJ databases">
        <title>Genomic Encyclopedia of Archaeal and Bacterial Type Strains, Phase II (KMG-II): from individual species to whole genera.</title>
        <authorList>
            <person name="Goeker M."/>
        </authorList>
    </citation>
    <scope>NUCLEOTIDE SEQUENCE [LARGE SCALE GENOMIC DNA]</scope>
    <source>
        <strain evidence="2 3">DSM 100065</strain>
    </source>
</reference>